<protein>
    <recommendedName>
        <fullName evidence="2">(S)-2-hydroxy-acid oxidase</fullName>
        <ecNumber evidence="2">1.1.3.15</ecNumber>
    </recommendedName>
</protein>
<feature type="binding site" evidence="10">
    <location>
        <position position="233"/>
    </location>
    <ligand>
        <name>FMN</name>
        <dbReference type="ChEBI" id="CHEBI:58210"/>
    </ligand>
</feature>
<name>A0A8S1CYI3_9INSE</name>
<dbReference type="PANTHER" id="PTHR10578">
    <property type="entry name" value="S -2-HYDROXY-ACID OXIDASE-RELATED"/>
    <property type="match status" value="1"/>
</dbReference>
<dbReference type="PIRSF" id="PIRSF000138">
    <property type="entry name" value="Al-hdrx_acd_dh"/>
    <property type="match status" value="1"/>
</dbReference>
<feature type="binding site" evidence="10">
    <location>
        <position position="28"/>
    </location>
    <ligand>
        <name>glyoxylate</name>
        <dbReference type="ChEBI" id="CHEBI:36655"/>
    </ligand>
</feature>
<dbReference type="PANTHER" id="PTHR10578:SF107">
    <property type="entry name" value="2-HYDROXYACID OXIDASE 1"/>
    <property type="match status" value="1"/>
</dbReference>
<dbReference type="GO" id="GO:0003973">
    <property type="term" value="F:(S)-2-hydroxy-acid oxidase activity"/>
    <property type="evidence" value="ECO:0007669"/>
    <property type="project" value="UniProtKB-EC"/>
</dbReference>
<dbReference type="InterPro" id="IPR013785">
    <property type="entry name" value="Aldolase_TIM"/>
</dbReference>
<comment type="similarity">
    <text evidence="6">Belongs to the FMN-dependent alpha-hydroxy acid dehydrogenase family.</text>
</comment>
<feature type="binding site" evidence="10">
    <location>
        <position position="132"/>
    </location>
    <ligand>
        <name>glyoxylate</name>
        <dbReference type="ChEBI" id="CHEBI:36655"/>
    </ligand>
</feature>
<feature type="domain" description="FMN hydroxy acid dehydrogenase" evidence="11">
    <location>
        <begin position="2"/>
        <end position="363"/>
    </location>
</feature>
<dbReference type="CDD" id="cd02809">
    <property type="entry name" value="alpha_hydroxyacid_oxid_FMN"/>
    <property type="match status" value="1"/>
</dbReference>
<comment type="catalytic activity">
    <reaction evidence="7">
        <text>a (2S)-2-hydroxycarboxylate + O2 = a 2-oxocarboxylate + H2O2</text>
        <dbReference type="Rhea" id="RHEA:16789"/>
        <dbReference type="ChEBI" id="CHEBI:15379"/>
        <dbReference type="ChEBI" id="CHEBI:16240"/>
        <dbReference type="ChEBI" id="CHEBI:35179"/>
        <dbReference type="ChEBI" id="CHEBI:58123"/>
        <dbReference type="EC" id="1.1.3.15"/>
    </reaction>
    <physiologicalReaction direction="left-to-right" evidence="7">
        <dbReference type="Rhea" id="RHEA:16790"/>
    </physiologicalReaction>
</comment>
<evidence type="ECO:0000256" key="10">
    <source>
        <dbReference type="PIRSR" id="PIRSR000138-2"/>
    </source>
</evidence>
<evidence type="ECO:0000256" key="1">
    <source>
        <dbReference type="ARBA" id="ARBA00001917"/>
    </source>
</evidence>
<dbReference type="EMBL" id="CADEPI010000080">
    <property type="protein sequence ID" value="CAB3373085.1"/>
    <property type="molecule type" value="Genomic_DNA"/>
</dbReference>
<comment type="cofactor">
    <cofactor evidence="1">
        <name>FMN</name>
        <dbReference type="ChEBI" id="CHEBI:58210"/>
    </cofactor>
</comment>
<dbReference type="InterPro" id="IPR000262">
    <property type="entry name" value="FMN-dep_DH"/>
</dbReference>
<dbReference type="Gene3D" id="3.20.20.70">
    <property type="entry name" value="Aldolase class I"/>
    <property type="match status" value="1"/>
</dbReference>
<dbReference type="InterPro" id="IPR012133">
    <property type="entry name" value="Alpha-hydoxy_acid_DH_FMN"/>
</dbReference>
<comment type="caution">
    <text evidence="12">The sequence shown here is derived from an EMBL/GenBank/DDBJ whole genome shotgun (WGS) entry which is preliminary data.</text>
</comment>
<accession>A0A8S1CYI3</accession>
<dbReference type="FunFam" id="3.20.20.70:FF:000056">
    <property type="entry name" value="hydroxyacid oxidase 2"/>
    <property type="match status" value="1"/>
</dbReference>
<keyword evidence="3 10" id="KW-0285">Flavoprotein</keyword>
<dbReference type="GO" id="GO:0005777">
    <property type="term" value="C:peroxisome"/>
    <property type="evidence" value="ECO:0007669"/>
    <property type="project" value="UniProtKB-ARBA"/>
</dbReference>
<evidence type="ECO:0000313" key="12">
    <source>
        <dbReference type="EMBL" id="CAB3373085.1"/>
    </source>
</evidence>
<feature type="binding site" evidence="10">
    <location>
        <begin position="312"/>
        <end position="313"/>
    </location>
    <ligand>
        <name>FMN</name>
        <dbReference type="ChEBI" id="CHEBI:58210"/>
    </ligand>
</feature>
<evidence type="ECO:0000256" key="4">
    <source>
        <dbReference type="ARBA" id="ARBA00022643"/>
    </source>
</evidence>
<evidence type="ECO:0000256" key="5">
    <source>
        <dbReference type="ARBA" id="ARBA00023002"/>
    </source>
</evidence>
<evidence type="ECO:0000256" key="2">
    <source>
        <dbReference type="ARBA" id="ARBA00013087"/>
    </source>
</evidence>
<dbReference type="PROSITE" id="PS51349">
    <property type="entry name" value="FMN_HYDROXY_ACID_DH_2"/>
    <property type="match status" value="1"/>
</dbReference>
<sequence length="366" mass="39764">MTDLDKLVCVKDFEDRAAGLLEKRALEYFKTVAGHGNSFRAAKDAYLRVKLKPRVLRNVSKCSVAATVLSRSCGLPIGISPWAVQKVAHPEGEVGSARAAEAAGAVYVLSTMSTVALEEVAAAAPRGRNWLQTHIYKDRKLTERLVKRAEKAGFEAIVITVDAPVIGIRYDDARSQFTLPPHLELDFKLTRLANFKETNQSSSSNNQPLLDRSVSWKDIKWLKTITALPIVLKGILGAEDAELALLHSIDGIIVSSHGGRQLDTVPAPLEVLAEIVDKLKGSSCEVYVDGGISTGSDVFKALAIGAKMALIGRPAVWGLTCGGQQGVQKVLDILRNELETTMMLSGVSDVSEINRNYVRTPSNWFE</sequence>
<evidence type="ECO:0000256" key="6">
    <source>
        <dbReference type="ARBA" id="ARBA00024042"/>
    </source>
</evidence>
<dbReference type="InterPro" id="IPR037396">
    <property type="entry name" value="FMN_HAD"/>
</dbReference>
<gene>
    <name evidence="12" type="ORF">CLODIP_2_CD07760</name>
</gene>
<evidence type="ECO:0000259" key="11">
    <source>
        <dbReference type="PROSITE" id="PS51349"/>
    </source>
</evidence>
<keyword evidence="4 10" id="KW-0288">FMN</keyword>
<feature type="binding site" evidence="10">
    <location>
        <position position="160"/>
    </location>
    <ligand>
        <name>FMN</name>
        <dbReference type="ChEBI" id="CHEBI:58210"/>
    </ligand>
</feature>
<feature type="active site" description="Proton acceptor" evidence="9">
    <location>
        <position position="257"/>
    </location>
</feature>
<evidence type="ECO:0000256" key="9">
    <source>
        <dbReference type="PIRSR" id="PIRSR000138-1"/>
    </source>
</evidence>
<evidence type="ECO:0000256" key="7">
    <source>
        <dbReference type="ARBA" id="ARBA00029325"/>
    </source>
</evidence>
<proteinExistence type="inferred from homology"/>
<feature type="binding site" evidence="10">
    <location>
        <position position="257"/>
    </location>
    <ligand>
        <name>glyoxylate</name>
        <dbReference type="ChEBI" id="CHEBI:36655"/>
    </ligand>
</feature>
<keyword evidence="13" id="KW-1185">Reference proteome</keyword>
<feature type="binding site" evidence="10">
    <location>
        <position position="255"/>
    </location>
    <ligand>
        <name>FMN</name>
        <dbReference type="ChEBI" id="CHEBI:58210"/>
    </ligand>
</feature>
<reference evidence="12 13" key="1">
    <citation type="submission" date="2020-04" db="EMBL/GenBank/DDBJ databases">
        <authorList>
            <person name="Alioto T."/>
            <person name="Alioto T."/>
            <person name="Gomez Garrido J."/>
        </authorList>
    </citation>
    <scope>NUCLEOTIDE SEQUENCE [LARGE SCALE GENOMIC DNA]</scope>
</reference>
<comment type="catalytic activity">
    <reaction evidence="8">
        <text>2-hydroxyoctanoate + O2 = 2-oxooctanoate + H2O2</text>
        <dbReference type="Rhea" id="RHEA:67940"/>
        <dbReference type="ChEBI" id="CHEBI:15379"/>
        <dbReference type="ChEBI" id="CHEBI:16240"/>
        <dbReference type="ChEBI" id="CHEBI:133514"/>
        <dbReference type="ChEBI" id="CHEBI:176689"/>
    </reaction>
    <physiologicalReaction direction="left-to-right" evidence="8">
        <dbReference type="Rhea" id="RHEA:67941"/>
    </physiologicalReaction>
</comment>
<dbReference type="EC" id="1.1.3.15" evidence="2"/>
<feature type="binding site" evidence="10">
    <location>
        <position position="110"/>
    </location>
    <ligand>
        <name>FMN</name>
        <dbReference type="ChEBI" id="CHEBI:58210"/>
    </ligand>
</feature>
<dbReference type="AlphaFoldDB" id="A0A8S1CYI3"/>
<evidence type="ECO:0000256" key="8">
    <source>
        <dbReference type="ARBA" id="ARBA00029327"/>
    </source>
</evidence>
<dbReference type="Pfam" id="PF01070">
    <property type="entry name" value="FMN_dh"/>
    <property type="match status" value="1"/>
</dbReference>
<dbReference type="OrthoDB" id="25826at2759"/>
<feature type="binding site" evidence="10">
    <location>
        <position position="169"/>
    </location>
    <ligand>
        <name>glyoxylate</name>
        <dbReference type="ChEBI" id="CHEBI:36655"/>
    </ligand>
</feature>
<keyword evidence="5" id="KW-0560">Oxidoreductase</keyword>
<evidence type="ECO:0000313" key="13">
    <source>
        <dbReference type="Proteomes" id="UP000494165"/>
    </source>
</evidence>
<dbReference type="Proteomes" id="UP000494165">
    <property type="component" value="Unassembled WGS sequence"/>
</dbReference>
<evidence type="ECO:0000256" key="3">
    <source>
        <dbReference type="ARBA" id="ARBA00022630"/>
    </source>
</evidence>
<dbReference type="SUPFAM" id="SSF51395">
    <property type="entry name" value="FMN-linked oxidoreductases"/>
    <property type="match status" value="1"/>
</dbReference>
<feature type="binding site" evidence="10">
    <location>
        <position position="260"/>
    </location>
    <ligand>
        <name>glyoxylate</name>
        <dbReference type="ChEBI" id="CHEBI:36655"/>
    </ligand>
</feature>
<dbReference type="GO" id="GO:0010181">
    <property type="term" value="F:FMN binding"/>
    <property type="evidence" value="ECO:0007669"/>
    <property type="project" value="InterPro"/>
</dbReference>
<feature type="binding site" evidence="10">
    <location>
        <begin position="81"/>
        <end position="83"/>
    </location>
    <ligand>
        <name>FMN</name>
        <dbReference type="ChEBI" id="CHEBI:58210"/>
    </ligand>
</feature>
<organism evidence="12 13">
    <name type="scientific">Cloeon dipterum</name>
    <dbReference type="NCBI Taxonomy" id="197152"/>
    <lineage>
        <taxon>Eukaryota</taxon>
        <taxon>Metazoa</taxon>
        <taxon>Ecdysozoa</taxon>
        <taxon>Arthropoda</taxon>
        <taxon>Hexapoda</taxon>
        <taxon>Insecta</taxon>
        <taxon>Pterygota</taxon>
        <taxon>Palaeoptera</taxon>
        <taxon>Ephemeroptera</taxon>
        <taxon>Pisciforma</taxon>
        <taxon>Baetidae</taxon>
        <taxon>Cloeon</taxon>
    </lineage>
</organism>